<dbReference type="EMBL" id="JADIMS010000110">
    <property type="protein sequence ID" value="MBO8450651.1"/>
    <property type="molecule type" value="Genomic_DNA"/>
</dbReference>
<organism evidence="1 2">
    <name type="scientific">Candidatus Avitreponema avistercoris</name>
    <dbReference type="NCBI Taxonomy" id="2840705"/>
    <lineage>
        <taxon>Bacteria</taxon>
        <taxon>Pseudomonadati</taxon>
        <taxon>Spirochaetota</taxon>
        <taxon>Spirochaetia</taxon>
        <taxon>Spirochaetales</taxon>
        <taxon>Candidatus Avitreponema</taxon>
    </lineage>
</organism>
<evidence type="ECO:0000313" key="2">
    <source>
        <dbReference type="Proteomes" id="UP000823616"/>
    </source>
</evidence>
<sequence length="76" mass="8636">MSRKEFCVKDGILITYDNATVCFEDITTAESILLKNNGEIVHSNFDSTQNEYYQNYLKKIYSAITACRNLDGLESA</sequence>
<reference evidence="1" key="2">
    <citation type="journal article" date="2021" name="PeerJ">
        <title>Extensive microbial diversity within the chicken gut microbiome revealed by metagenomics and culture.</title>
        <authorList>
            <person name="Gilroy R."/>
            <person name="Ravi A."/>
            <person name="Getino M."/>
            <person name="Pursley I."/>
            <person name="Horton D.L."/>
            <person name="Alikhan N.F."/>
            <person name="Baker D."/>
            <person name="Gharbi K."/>
            <person name="Hall N."/>
            <person name="Watson M."/>
            <person name="Adriaenssens E.M."/>
            <person name="Foster-Nyarko E."/>
            <person name="Jarju S."/>
            <person name="Secka A."/>
            <person name="Antonio M."/>
            <person name="Oren A."/>
            <person name="Chaudhuri R.R."/>
            <person name="La Ragione R."/>
            <person name="Hildebrand F."/>
            <person name="Pallen M.J."/>
        </authorList>
    </citation>
    <scope>NUCLEOTIDE SEQUENCE</scope>
    <source>
        <strain evidence="1">B3-4054</strain>
    </source>
</reference>
<name>A0A9D9EM71_9SPIR</name>
<reference evidence="1" key="1">
    <citation type="submission" date="2020-10" db="EMBL/GenBank/DDBJ databases">
        <authorList>
            <person name="Gilroy R."/>
        </authorList>
    </citation>
    <scope>NUCLEOTIDE SEQUENCE</scope>
    <source>
        <strain evidence="1">B3-4054</strain>
    </source>
</reference>
<evidence type="ECO:0000313" key="1">
    <source>
        <dbReference type="EMBL" id="MBO8450651.1"/>
    </source>
</evidence>
<accession>A0A9D9EM71</accession>
<comment type="caution">
    <text evidence="1">The sequence shown here is derived from an EMBL/GenBank/DDBJ whole genome shotgun (WGS) entry which is preliminary data.</text>
</comment>
<proteinExistence type="predicted"/>
<dbReference type="AlphaFoldDB" id="A0A9D9EM71"/>
<gene>
    <name evidence="1" type="ORF">IAA96_06050</name>
</gene>
<protein>
    <submittedName>
        <fullName evidence="1">Uncharacterized protein</fullName>
    </submittedName>
</protein>
<dbReference type="Proteomes" id="UP000823616">
    <property type="component" value="Unassembled WGS sequence"/>
</dbReference>